<dbReference type="GO" id="GO:0047804">
    <property type="term" value="F:cysteine-S-conjugate beta-lyase activity"/>
    <property type="evidence" value="ECO:0007669"/>
    <property type="project" value="UniProtKB-EC"/>
</dbReference>
<comment type="catalytic activity">
    <reaction evidence="10">
        <text>an S-substituted L-cysteine + H2O = a thiol + pyruvate + NH4(+)</text>
        <dbReference type="Rhea" id="RHEA:18121"/>
        <dbReference type="ChEBI" id="CHEBI:15361"/>
        <dbReference type="ChEBI" id="CHEBI:15377"/>
        <dbReference type="ChEBI" id="CHEBI:28938"/>
        <dbReference type="ChEBI" id="CHEBI:29256"/>
        <dbReference type="ChEBI" id="CHEBI:58717"/>
        <dbReference type="EC" id="4.4.1.13"/>
    </reaction>
    <physiologicalReaction direction="left-to-right" evidence="10">
        <dbReference type="Rhea" id="RHEA:18122"/>
    </physiologicalReaction>
</comment>
<feature type="domain" description="Aminotransferase class I/classII large" evidence="11">
    <location>
        <begin position="36"/>
        <end position="417"/>
    </location>
</feature>
<evidence type="ECO:0000256" key="5">
    <source>
        <dbReference type="ARBA" id="ARBA00022679"/>
    </source>
</evidence>
<evidence type="ECO:0000256" key="8">
    <source>
        <dbReference type="ARBA" id="ARBA00023239"/>
    </source>
</evidence>
<dbReference type="GO" id="GO:0016212">
    <property type="term" value="F:kynurenine-oxoglutarate transaminase activity"/>
    <property type="evidence" value="ECO:0007669"/>
    <property type="project" value="UniProtKB-ARBA"/>
</dbReference>
<keyword evidence="7" id="KW-0007">Acetylation</keyword>
<dbReference type="InterPro" id="IPR015422">
    <property type="entry name" value="PyrdxlP-dep_Trfase_small"/>
</dbReference>
<dbReference type="GO" id="GO:0030170">
    <property type="term" value="F:pyridoxal phosphate binding"/>
    <property type="evidence" value="ECO:0007669"/>
    <property type="project" value="InterPro"/>
</dbReference>
<comment type="cofactor">
    <cofactor evidence="1">
        <name>pyridoxal 5'-phosphate</name>
        <dbReference type="ChEBI" id="CHEBI:597326"/>
    </cofactor>
</comment>
<evidence type="ECO:0000256" key="9">
    <source>
        <dbReference type="ARBA" id="ARBA00024016"/>
    </source>
</evidence>
<dbReference type="PANTHER" id="PTHR43807">
    <property type="entry name" value="FI04487P"/>
    <property type="match status" value="1"/>
</dbReference>
<dbReference type="Gene3D" id="3.90.1150.10">
    <property type="entry name" value="Aspartate Aminotransferase, domain 1"/>
    <property type="match status" value="1"/>
</dbReference>
<dbReference type="OMA" id="PRDFKLC"/>
<dbReference type="GO" id="GO:0005739">
    <property type="term" value="C:mitochondrion"/>
    <property type="evidence" value="ECO:0007669"/>
    <property type="project" value="TreeGrafter"/>
</dbReference>
<dbReference type="Pfam" id="PF00155">
    <property type="entry name" value="Aminotran_1_2"/>
    <property type="match status" value="1"/>
</dbReference>
<dbReference type="FunFam" id="3.90.1150.10:FF:000275">
    <property type="entry name" value="kynurenine--oxoglutarate transaminase 1"/>
    <property type="match status" value="1"/>
</dbReference>
<dbReference type="EMBL" id="JXLN01010158">
    <property type="protein sequence ID" value="KPM05226.1"/>
    <property type="molecule type" value="Genomic_DNA"/>
</dbReference>
<dbReference type="AlphaFoldDB" id="A0A132A2H3"/>
<dbReference type="InterPro" id="IPR015424">
    <property type="entry name" value="PyrdxlP-dep_Trfase"/>
</dbReference>
<evidence type="ECO:0000256" key="7">
    <source>
        <dbReference type="ARBA" id="ARBA00022990"/>
    </source>
</evidence>
<dbReference type="InterPro" id="IPR051326">
    <property type="entry name" value="Kynurenine-oxoglutarate_AT"/>
</dbReference>
<evidence type="ECO:0000256" key="2">
    <source>
        <dbReference type="ARBA" id="ARBA00007441"/>
    </source>
</evidence>
<accession>A0A132A2H3</accession>
<comment type="caution">
    <text evidence="12">The sequence shown here is derived from an EMBL/GenBank/DDBJ whole genome shotgun (WGS) entry which is preliminary data.</text>
</comment>
<keyword evidence="8" id="KW-0456">Lyase</keyword>
<keyword evidence="4" id="KW-0032">Aminotransferase</keyword>
<evidence type="ECO:0000256" key="3">
    <source>
        <dbReference type="ARBA" id="ARBA00011738"/>
    </source>
</evidence>
<evidence type="ECO:0000256" key="4">
    <source>
        <dbReference type="ARBA" id="ARBA00022576"/>
    </source>
</evidence>
<dbReference type="InterPro" id="IPR015421">
    <property type="entry name" value="PyrdxlP-dep_Trfase_major"/>
</dbReference>
<comment type="similarity">
    <text evidence="2">Belongs to the class-I pyridoxal-phosphate-dependent aminotransferase family.</text>
</comment>
<evidence type="ECO:0000256" key="6">
    <source>
        <dbReference type="ARBA" id="ARBA00022898"/>
    </source>
</evidence>
<dbReference type="InterPro" id="IPR004839">
    <property type="entry name" value="Aminotransferase_I/II_large"/>
</dbReference>
<dbReference type="CDD" id="cd00609">
    <property type="entry name" value="AAT_like"/>
    <property type="match status" value="1"/>
</dbReference>
<dbReference type="Gene3D" id="3.40.640.10">
    <property type="entry name" value="Type I PLP-dependent aspartate aminotransferase-like (Major domain)"/>
    <property type="match status" value="1"/>
</dbReference>
<organism evidence="12 13">
    <name type="scientific">Sarcoptes scabiei</name>
    <name type="common">Itch mite</name>
    <name type="synonym">Acarus scabiei</name>
    <dbReference type="NCBI Taxonomy" id="52283"/>
    <lineage>
        <taxon>Eukaryota</taxon>
        <taxon>Metazoa</taxon>
        <taxon>Ecdysozoa</taxon>
        <taxon>Arthropoda</taxon>
        <taxon>Chelicerata</taxon>
        <taxon>Arachnida</taxon>
        <taxon>Acari</taxon>
        <taxon>Acariformes</taxon>
        <taxon>Sarcoptiformes</taxon>
        <taxon>Astigmata</taxon>
        <taxon>Psoroptidia</taxon>
        <taxon>Sarcoptoidea</taxon>
        <taxon>Sarcoptidae</taxon>
        <taxon>Sarcoptinae</taxon>
        <taxon>Sarcoptes</taxon>
    </lineage>
</organism>
<evidence type="ECO:0000256" key="1">
    <source>
        <dbReference type="ARBA" id="ARBA00001933"/>
    </source>
</evidence>
<comment type="pathway">
    <text evidence="9">Amino-acid degradation; L-kynurenine degradation; kynurenate from L-kynurenine: step 1/2.</text>
</comment>
<name>A0A132A2H3_SARSC</name>
<evidence type="ECO:0000313" key="12">
    <source>
        <dbReference type="EMBL" id="KPM05226.1"/>
    </source>
</evidence>
<reference evidence="12 13" key="1">
    <citation type="journal article" date="2015" name="Parasit. Vectors">
        <title>Draft genome of the scabies mite.</title>
        <authorList>
            <person name="Rider S.D.Jr."/>
            <person name="Morgan M.S."/>
            <person name="Arlian L.G."/>
        </authorList>
    </citation>
    <scope>NUCLEOTIDE SEQUENCE [LARGE SCALE GENOMIC DNA]</scope>
    <source>
        <strain evidence="12">Arlian Lab</strain>
    </source>
</reference>
<sequence length="428" mass="49121">MSLSSNIARKIKADRLNGIAESVWNEFIRLATEHKPLNLGQGFPDFAAPEFITDALVKATTNENIFLNQYTRGFGHPRLVNVLGELYSSLINRRIDPSDEILITSGAYQALYSTFMALVDKDDEVILIEPFFDCYEPMVRMAGGRPVFVPLRCSKDVSKQTVSSSQWYLDLEELESKINAKTKLLVINTPHNPIGKIFSKSELEKISDICKKHDLIVIMDEVYEWIFYQGSKHFRMVSLPDMWNRTITIGSAGKTFSVTGWKIGWAYGPKHLIRPLQLLHQNCVYTCPTPIQEAIAIGFEQELLRMRNPDSYWAELARSLETKRNRMVDILESIQMYPTVPEGGYFIVADFSNLAHKMDLSSETGTDDYRFVKWMTKNQKIQMIPMSAFYSVQNQHLAKNLVRFCFIKKNETIERASDILSKFVQTLH</sequence>
<protein>
    <submittedName>
        <fullName evidence="12">Kynurenine-oxoglutarate transaminase 3-like protein</fullName>
    </submittedName>
</protein>
<dbReference type="PANTHER" id="PTHR43807:SF20">
    <property type="entry name" value="FI04487P"/>
    <property type="match status" value="1"/>
</dbReference>
<evidence type="ECO:0000256" key="10">
    <source>
        <dbReference type="ARBA" id="ARBA00049325"/>
    </source>
</evidence>
<gene>
    <name evidence="12" type="ORF">QR98_0036860</name>
</gene>
<dbReference type="Proteomes" id="UP000616769">
    <property type="component" value="Unassembled WGS sequence"/>
</dbReference>
<dbReference type="GO" id="GO:0070189">
    <property type="term" value="P:kynurenine metabolic process"/>
    <property type="evidence" value="ECO:0007669"/>
    <property type="project" value="UniProtKB-ARBA"/>
</dbReference>
<dbReference type="OrthoDB" id="6500941at2759"/>
<dbReference type="SUPFAM" id="SSF53383">
    <property type="entry name" value="PLP-dependent transferases"/>
    <property type="match status" value="1"/>
</dbReference>
<keyword evidence="5" id="KW-0808">Transferase</keyword>
<dbReference type="FunFam" id="3.40.640.10:FF:000024">
    <property type="entry name" value="Kynurenine--oxoglutarate transaminase 3"/>
    <property type="match status" value="1"/>
</dbReference>
<evidence type="ECO:0000313" key="13">
    <source>
        <dbReference type="Proteomes" id="UP000616769"/>
    </source>
</evidence>
<comment type="subunit">
    <text evidence="3">Homodimer.</text>
</comment>
<keyword evidence="6" id="KW-0663">Pyridoxal phosphate</keyword>
<proteinExistence type="inferred from homology"/>
<dbReference type="FunFam" id="3.90.1150.10:FF:000021">
    <property type="entry name" value="Kynurenine--oxoglutarate transaminase 3"/>
    <property type="match status" value="1"/>
</dbReference>
<dbReference type="VEuPathDB" id="VectorBase:SSCA010213"/>
<evidence type="ECO:0000259" key="11">
    <source>
        <dbReference type="Pfam" id="PF00155"/>
    </source>
</evidence>